<evidence type="ECO:0000256" key="5">
    <source>
        <dbReference type="ARBA" id="ARBA00022679"/>
    </source>
</evidence>
<feature type="domain" description="Glycosyl transferase family 1" evidence="7">
    <location>
        <begin position="222"/>
        <end position="386"/>
    </location>
</feature>
<protein>
    <submittedName>
        <fullName evidence="9">Unannotated protein</fullName>
    </submittedName>
</protein>
<dbReference type="SUPFAM" id="SSF53756">
    <property type="entry name" value="UDP-Glycosyltransferase/glycogen phosphorylase"/>
    <property type="match status" value="1"/>
</dbReference>
<feature type="domain" description="Trehalose synthase N-terminal" evidence="8">
    <location>
        <begin position="41"/>
        <end position="183"/>
    </location>
</feature>
<dbReference type="PANTHER" id="PTHR47779:SF1">
    <property type="entry name" value="SYNTHASE (CCG-9), PUTATIVE (AFU_ORTHOLOGUE AFUA_3G12100)-RELATED"/>
    <property type="match status" value="1"/>
</dbReference>
<comment type="similarity">
    <text evidence="1">Belongs to the glycosyltransferase group 1 family. Glycosyltransferase 4 subfamily.</text>
</comment>
<dbReference type="EMBL" id="CAFBLQ010000127">
    <property type="protein sequence ID" value="CAB4878270.1"/>
    <property type="molecule type" value="Genomic_DNA"/>
</dbReference>
<organism evidence="9">
    <name type="scientific">freshwater metagenome</name>
    <dbReference type="NCBI Taxonomy" id="449393"/>
    <lineage>
        <taxon>unclassified sequences</taxon>
        <taxon>metagenomes</taxon>
        <taxon>ecological metagenomes</taxon>
    </lineage>
</organism>
<evidence type="ECO:0000313" key="9">
    <source>
        <dbReference type="EMBL" id="CAB4878270.1"/>
    </source>
</evidence>
<gene>
    <name evidence="9" type="ORF">UFOPK3423_01130</name>
</gene>
<evidence type="ECO:0000256" key="4">
    <source>
        <dbReference type="ARBA" id="ARBA00022676"/>
    </source>
</evidence>
<dbReference type="InterPro" id="IPR049438">
    <property type="entry name" value="TreT_GT1"/>
</dbReference>
<dbReference type="GO" id="GO:0016757">
    <property type="term" value="F:glycosyltransferase activity"/>
    <property type="evidence" value="ECO:0007669"/>
    <property type="project" value="UniProtKB-KW"/>
</dbReference>
<comment type="subunit">
    <text evidence="2">Homodimer.</text>
</comment>
<name>A0A6J7EAL0_9ZZZZ</name>
<evidence type="ECO:0000256" key="3">
    <source>
        <dbReference type="ARBA" id="ARBA00022526"/>
    </source>
</evidence>
<keyword evidence="6" id="KW-0119">Carbohydrate metabolism</keyword>
<proteinExistence type="inferred from homology"/>
<accession>A0A6J7EAL0</accession>
<dbReference type="InterPro" id="IPR052078">
    <property type="entry name" value="Trehalose_Metab_GTase"/>
</dbReference>
<dbReference type="PANTHER" id="PTHR47779">
    <property type="entry name" value="SYNTHASE (CCG-9), PUTATIVE (AFU_ORTHOLOGUE AFUA_3G12100)-RELATED"/>
    <property type="match status" value="1"/>
</dbReference>
<dbReference type="InterPro" id="IPR001296">
    <property type="entry name" value="Glyco_trans_1"/>
</dbReference>
<keyword evidence="5" id="KW-0808">Transferase</keyword>
<dbReference type="GO" id="GO:0006006">
    <property type="term" value="P:glucose metabolic process"/>
    <property type="evidence" value="ECO:0007669"/>
    <property type="project" value="UniProtKB-KW"/>
</dbReference>
<dbReference type="AlphaFoldDB" id="A0A6J7EAL0"/>
<evidence type="ECO:0000256" key="6">
    <source>
        <dbReference type="ARBA" id="ARBA00023277"/>
    </source>
</evidence>
<keyword evidence="4" id="KW-0328">Glycosyltransferase</keyword>
<dbReference type="Gene3D" id="3.40.50.2000">
    <property type="entry name" value="Glycogen Phosphorylase B"/>
    <property type="match status" value="2"/>
</dbReference>
<evidence type="ECO:0000256" key="2">
    <source>
        <dbReference type="ARBA" id="ARBA00011738"/>
    </source>
</evidence>
<reference evidence="9" key="1">
    <citation type="submission" date="2020-05" db="EMBL/GenBank/DDBJ databases">
        <authorList>
            <person name="Chiriac C."/>
            <person name="Salcher M."/>
            <person name="Ghai R."/>
            <person name="Kavagutti S V."/>
        </authorList>
    </citation>
    <scope>NUCLEOTIDE SEQUENCE</scope>
</reference>
<evidence type="ECO:0000259" key="8">
    <source>
        <dbReference type="Pfam" id="PF21269"/>
    </source>
</evidence>
<keyword evidence="3" id="KW-0313">Glucose metabolism</keyword>
<evidence type="ECO:0000259" key="7">
    <source>
        <dbReference type="Pfam" id="PF00534"/>
    </source>
</evidence>
<evidence type="ECO:0000256" key="1">
    <source>
        <dbReference type="ARBA" id="ARBA00009481"/>
    </source>
</evidence>
<dbReference type="Pfam" id="PF21269">
    <property type="entry name" value="TreT_GT1"/>
    <property type="match status" value="1"/>
</dbReference>
<sequence>MLQHVAVANKSLADYTHLVGKDLIEEIYALAEPLKGLRVAHLSATAFGGGVSELLYTLIPLMRDVGLDADWQVIYGQDEFFHATKRMHNALQGDPADLSESEWATWLGYNELNAQQLQGDIDICFVHDPQPAALYALAAEKAKGWLWRCHIDLSTPNPATIERLLPYISQYPHSVFHLQDYVPEGMGGTVHIVPPAIDPLAPKNMALSPDDAAYVCEQFGVDIDRPLLLQVSRFDPWKDPDGVIDAYRIVKERFPDVQLALVGSMASDDPEGWEFYNATLSHAAGDDDIKILNNFNGVGAIEVNAFQSHADVVIQKSTREGFGLTVTEALWKAKPFIGGNVGGIPLQLTDGESGFLVSSPEECAARSIELLADPLLARELGRRGKEDVRKRFLSPRYLRDYLRVFSTIVSEA</sequence>
<dbReference type="Pfam" id="PF00534">
    <property type="entry name" value="Glycos_transf_1"/>
    <property type="match status" value="1"/>
</dbReference>